<evidence type="ECO:0000256" key="2">
    <source>
        <dbReference type="ARBA" id="ARBA00011738"/>
    </source>
</evidence>
<dbReference type="InterPro" id="IPR004839">
    <property type="entry name" value="Aminotransferase_I/II_large"/>
</dbReference>
<dbReference type="PANTHER" id="PTHR11879:SF55">
    <property type="entry name" value="GLUTAMATE OXALOACETATE TRANSAMINASE 1, ISOFORM B"/>
    <property type="match status" value="1"/>
</dbReference>
<evidence type="ECO:0000313" key="8">
    <source>
        <dbReference type="EMBL" id="GBN17372.1"/>
    </source>
</evidence>
<dbReference type="InterPro" id="IPR015424">
    <property type="entry name" value="PyrdxlP-dep_Trfase"/>
</dbReference>
<organism evidence="8 9">
    <name type="scientific">Araneus ventricosus</name>
    <name type="common">Orbweaver spider</name>
    <name type="synonym">Epeira ventricosa</name>
    <dbReference type="NCBI Taxonomy" id="182803"/>
    <lineage>
        <taxon>Eukaryota</taxon>
        <taxon>Metazoa</taxon>
        <taxon>Ecdysozoa</taxon>
        <taxon>Arthropoda</taxon>
        <taxon>Chelicerata</taxon>
        <taxon>Arachnida</taxon>
        <taxon>Araneae</taxon>
        <taxon>Araneomorphae</taxon>
        <taxon>Entelegynae</taxon>
        <taxon>Araneoidea</taxon>
        <taxon>Araneidae</taxon>
        <taxon>Araneus</taxon>
    </lineage>
</organism>
<reference evidence="8 9" key="1">
    <citation type="journal article" date="2019" name="Sci. Rep.">
        <title>Orb-weaving spider Araneus ventricosus genome elucidates the spidroin gene catalogue.</title>
        <authorList>
            <person name="Kono N."/>
            <person name="Nakamura H."/>
            <person name="Ohtoshi R."/>
            <person name="Moran D.A.P."/>
            <person name="Shinohara A."/>
            <person name="Yoshida Y."/>
            <person name="Fujiwara M."/>
            <person name="Mori M."/>
            <person name="Tomita M."/>
            <person name="Arakawa K."/>
        </authorList>
    </citation>
    <scope>NUCLEOTIDE SEQUENCE [LARGE SCALE GENOMIC DNA]</scope>
</reference>
<dbReference type="GO" id="GO:0030170">
    <property type="term" value="F:pyridoxal phosphate binding"/>
    <property type="evidence" value="ECO:0007669"/>
    <property type="project" value="InterPro"/>
</dbReference>
<dbReference type="PANTHER" id="PTHR11879">
    <property type="entry name" value="ASPARTATE AMINOTRANSFERASE"/>
    <property type="match status" value="1"/>
</dbReference>
<keyword evidence="5 8" id="KW-0808">Transferase</keyword>
<comment type="cofactor">
    <cofactor evidence="1">
        <name>pyridoxal 5'-phosphate</name>
        <dbReference type="ChEBI" id="CHEBI:597326"/>
    </cofactor>
</comment>
<evidence type="ECO:0000259" key="7">
    <source>
        <dbReference type="Pfam" id="PF00155"/>
    </source>
</evidence>
<keyword evidence="4 8" id="KW-0032">Aminotransferase</keyword>
<dbReference type="InterPro" id="IPR015422">
    <property type="entry name" value="PyrdxlP-dep_Trfase_small"/>
</dbReference>
<evidence type="ECO:0000256" key="5">
    <source>
        <dbReference type="ARBA" id="ARBA00022679"/>
    </source>
</evidence>
<dbReference type="OrthoDB" id="6752799at2759"/>
<evidence type="ECO:0000256" key="3">
    <source>
        <dbReference type="ARBA" id="ARBA00012753"/>
    </source>
</evidence>
<evidence type="ECO:0000256" key="4">
    <source>
        <dbReference type="ARBA" id="ARBA00022576"/>
    </source>
</evidence>
<dbReference type="Pfam" id="PF00155">
    <property type="entry name" value="Aminotran_1_2"/>
    <property type="match status" value="1"/>
</dbReference>
<feature type="domain" description="Aminotransferase class I/classII large" evidence="7">
    <location>
        <begin position="8"/>
        <end position="92"/>
    </location>
</feature>
<evidence type="ECO:0000256" key="6">
    <source>
        <dbReference type="ARBA" id="ARBA00022898"/>
    </source>
</evidence>
<protein>
    <recommendedName>
        <fullName evidence="3">aspartate transaminase</fullName>
        <ecNumber evidence="3">2.6.1.1</ecNumber>
    </recommendedName>
</protein>
<dbReference type="InterPro" id="IPR000796">
    <property type="entry name" value="Asp_trans"/>
</dbReference>
<dbReference type="Gene3D" id="3.90.1150.10">
    <property type="entry name" value="Aspartate Aminotransferase, domain 1"/>
    <property type="match status" value="1"/>
</dbReference>
<dbReference type="GO" id="GO:0006532">
    <property type="term" value="P:aspartate biosynthetic process"/>
    <property type="evidence" value="ECO:0007669"/>
    <property type="project" value="TreeGrafter"/>
</dbReference>
<proteinExistence type="predicted"/>
<comment type="subunit">
    <text evidence="2">Homodimer.</text>
</comment>
<keyword evidence="9" id="KW-1185">Reference proteome</keyword>
<dbReference type="GO" id="GO:0005829">
    <property type="term" value="C:cytosol"/>
    <property type="evidence" value="ECO:0007669"/>
    <property type="project" value="TreeGrafter"/>
</dbReference>
<accession>A0A4Y2LS35</accession>
<dbReference type="GO" id="GO:0004069">
    <property type="term" value="F:L-aspartate:2-oxoglutarate aminotransferase activity"/>
    <property type="evidence" value="ECO:0007669"/>
    <property type="project" value="UniProtKB-EC"/>
</dbReference>
<evidence type="ECO:0000313" key="9">
    <source>
        <dbReference type="Proteomes" id="UP000499080"/>
    </source>
</evidence>
<dbReference type="EMBL" id="BGPR01006248">
    <property type="protein sequence ID" value="GBN17372.1"/>
    <property type="molecule type" value="Genomic_DNA"/>
</dbReference>
<dbReference type="Proteomes" id="UP000499080">
    <property type="component" value="Unassembled WGS sequence"/>
</dbReference>
<dbReference type="EC" id="2.6.1.1" evidence="3"/>
<comment type="caution">
    <text evidence="8">The sequence shown here is derived from an EMBL/GenBank/DDBJ whole genome shotgun (WGS) entry which is preliminary data.</text>
</comment>
<sequence>MRKYFRRTDHIKVMSGRTKQMRATLKAKLDHLGTPGTWDHVVSQIGMFSYTGLSEDQVKFLIEQRHIYLPKSSRISICGLNSKNVDYVAKAIHEAVTTIPDN</sequence>
<dbReference type="AlphaFoldDB" id="A0A4Y2LS35"/>
<gene>
    <name evidence="8" type="primary">GOT1_4</name>
    <name evidence="8" type="ORF">AVEN_149649_1</name>
</gene>
<evidence type="ECO:0000256" key="1">
    <source>
        <dbReference type="ARBA" id="ARBA00001933"/>
    </source>
</evidence>
<keyword evidence="6" id="KW-0663">Pyridoxal phosphate</keyword>
<dbReference type="SUPFAM" id="SSF53383">
    <property type="entry name" value="PLP-dependent transferases"/>
    <property type="match status" value="1"/>
</dbReference>
<name>A0A4Y2LS35_ARAVE</name>